<comment type="caution">
    <text evidence="1">The sequence shown here is derived from an EMBL/GenBank/DDBJ whole genome shotgun (WGS) entry which is preliminary data.</text>
</comment>
<evidence type="ECO:0000313" key="2">
    <source>
        <dbReference type="Proteomes" id="UP001596037"/>
    </source>
</evidence>
<keyword evidence="2" id="KW-1185">Reference proteome</keyword>
<dbReference type="Pfam" id="PF13489">
    <property type="entry name" value="Methyltransf_23"/>
    <property type="match status" value="1"/>
</dbReference>
<dbReference type="Gene3D" id="3.40.50.150">
    <property type="entry name" value="Vaccinia Virus protein VP39"/>
    <property type="match status" value="1"/>
</dbReference>
<dbReference type="Proteomes" id="UP001596037">
    <property type="component" value="Unassembled WGS sequence"/>
</dbReference>
<gene>
    <name evidence="1" type="ORF">ACFPOE_12645</name>
</gene>
<sequence>MNINCQCGAGQEHLAQFFANGETDFRLCGVCGCVFRERFPSPSELDQIYRQAYGNENIGAVNTNQESGDHATLNYARHLLREVLHPGDRLLDYGAGTGALLHELRKFGVRGDGLEFSENARSYCLAERGFALRSNLRDVPDGYFNVISMIEVIEHLTDLPGTLKEVHRVLAPGGQIFVTTPCRTGLRARLERGFWREAQKKFHLFLFDWRSINFHLQRAGFLDVRRKVFSPLQKPGWKFWVYSRITQSIGLSGTLCVLARK</sequence>
<keyword evidence="1" id="KW-0489">Methyltransferase</keyword>
<dbReference type="RefSeq" id="WP_376850439.1">
    <property type="nucleotide sequence ID" value="NZ_JBHSMF010000006.1"/>
</dbReference>
<dbReference type="CDD" id="cd02440">
    <property type="entry name" value="AdoMet_MTases"/>
    <property type="match status" value="1"/>
</dbReference>
<dbReference type="GO" id="GO:0061542">
    <property type="term" value="F:3-demethylubiquinol 3-O-methyltransferase activity"/>
    <property type="evidence" value="ECO:0007669"/>
    <property type="project" value="UniProtKB-EC"/>
</dbReference>
<dbReference type="InterPro" id="IPR029063">
    <property type="entry name" value="SAM-dependent_MTases_sf"/>
</dbReference>
<keyword evidence="1" id="KW-0808">Transferase</keyword>
<dbReference type="EC" id="2.1.1.222" evidence="1"/>
<reference evidence="2" key="1">
    <citation type="journal article" date="2019" name="Int. J. Syst. Evol. Microbiol.">
        <title>The Global Catalogue of Microorganisms (GCM) 10K type strain sequencing project: providing services to taxonomists for standard genome sequencing and annotation.</title>
        <authorList>
            <consortium name="The Broad Institute Genomics Platform"/>
            <consortium name="The Broad Institute Genome Sequencing Center for Infectious Disease"/>
            <person name="Wu L."/>
            <person name="Ma J."/>
        </authorList>
    </citation>
    <scope>NUCLEOTIDE SEQUENCE [LARGE SCALE GENOMIC DNA]</scope>
    <source>
        <strain evidence="2">CCUG 57401</strain>
    </source>
</reference>
<proteinExistence type="predicted"/>
<dbReference type="EC" id="2.1.1.64" evidence="1"/>
<dbReference type="EMBL" id="JBHSMF010000006">
    <property type="protein sequence ID" value="MFC5498385.1"/>
    <property type="molecule type" value="Genomic_DNA"/>
</dbReference>
<evidence type="ECO:0000313" key="1">
    <source>
        <dbReference type="EMBL" id="MFC5498385.1"/>
    </source>
</evidence>
<organism evidence="1 2">
    <name type="scientific">Caenimonas terrae</name>
    <dbReference type="NCBI Taxonomy" id="696074"/>
    <lineage>
        <taxon>Bacteria</taxon>
        <taxon>Pseudomonadati</taxon>
        <taxon>Pseudomonadota</taxon>
        <taxon>Betaproteobacteria</taxon>
        <taxon>Burkholderiales</taxon>
        <taxon>Comamonadaceae</taxon>
        <taxon>Caenimonas</taxon>
    </lineage>
</organism>
<dbReference type="PANTHER" id="PTHR43861">
    <property type="entry name" value="TRANS-ACONITATE 2-METHYLTRANSFERASE-RELATED"/>
    <property type="match status" value="1"/>
</dbReference>
<name>A0ABW0NEG6_9BURK</name>
<dbReference type="GO" id="GO:0032259">
    <property type="term" value="P:methylation"/>
    <property type="evidence" value="ECO:0007669"/>
    <property type="project" value="UniProtKB-KW"/>
</dbReference>
<dbReference type="GO" id="GO:0102208">
    <property type="term" value="F:2-polyprenyl-6-hydroxyphenol methylase activity"/>
    <property type="evidence" value="ECO:0007669"/>
    <property type="project" value="UniProtKB-EC"/>
</dbReference>
<accession>A0ABW0NEG6</accession>
<dbReference type="SUPFAM" id="SSF53335">
    <property type="entry name" value="S-adenosyl-L-methionine-dependent methyltransferases"/>
    <property type="match status" value="1"/>
</dbReference>
<protein>
    <submittedName>
        <fullName evidence="1">Class I SAM-dependent methyltransferase</fullName>
        <ecNumber evidence="1">2.1.1.222</ecNumber>
        <ecNumber evidence="1">2.1.1.64</ecNumber>
    </submittedName>
</protein>